<keyword evidence="1" id="KW-0175">Coiled coil</keyword>
<gene>
    <name evidence="2" type="ORF">ODALV1_LOCUS3358</name>
</gene>
<evidence type="ECO:0000313" key="2">
    <source>
        <dbReference type="EMBL" id="CAL8076096.1"/>
    </source>
</evidence>
<proteinExistence type="predicted"/>
<organism evidence="2 3">
    <name type="scientific">Orchesella dallaii</name>
    <dbReference type="NCBI Taxonomy" id="48710"/>
    <lineage>
        <taxon>Eukaryota</taxon>
        <taxon>Metazoa</taxon>
        <taxon>Ecdysozoa</taxon>
        <taxon>Arthropoda</taxon>
        <taxon>Hexapoda</taxon>
        <taxon>Collembola</taxon>
        <taxon>Entomobryomorpha</taxon>
        <taxon>Entomobryoidea</taxon>
        <taxon>Orchesellidae</taxon>
        <taxon>Orchesellinae</taxon>
        <taxon>Orchesella</taxon>
    </lineage>
</organism>
<reference evidence="2 3" key="1">
    <citation type="submission" date="2024-08" db="EMBL/GenBank/DDBJ databases">
        <authorList>
            <person name="Cucini C."/>
            <person name="Frati F."/>
        </authorList>
    </citation>
    <scope>NUCLEOTIDE SEQUENCE [LARGE SCALE GENOMIC DNA]</scope>
</reference>
<dbReference type="Gene3D" id="3.40.395.10">
    <property type="entry name" value="Adenoviral Proteinase, Chain A"/>
    <property type="match status" value="1"/>
</dbReference>
<dbReference type="Proteomes" id="UP001642540">
    <property type="component" value="Unassembled WGS sequence"/>
</dbReference>
<protein>
    <recommendedName>
        <fullName evidence="4">Ubiquitin-like protease family profile domain-containing protein</fullName>
    </recommendedName>
</protein>
<sequence>MPPPTRRKSITGIPKLKRKRLQEQIRRAELHNIITQEQINKRNLARRASRLKSKEADPVTYKRQANHYRKISTLRMQRNTNANVDDDSDIFEIVKPQVIKFGAVENSCRTMSFKDDNVTVISTLNLVPQATCSTFAFLKPYLTAKTLKIGSLSQPIIERNECSVSFLDLFKLLSYKATPNVIFDAHVKSLVDLREGYIPLEYYTHFADPDYSAEPNLTLPKRLLMKDRIIIPLHVIKKGTGHTYLSIYYPNTGEAYVYDTSKGFVTNAVRTNHVQFILNGLYASTGTTTKEFHVINERTPQQTDDTSCAIYIIYVLKFLKRNGYKPSIKIPAATEDDLESIRHNIYSNILPKSELGKKLMKLLIY</sequence>
<feature type="coiled-coil region" evidence="1">
    <location>
        <begin position="18"/>
        <end position="54"/>
    </location>
</feature>
<comment type="caution">
    <text evidence="2">The sequence shown here is derived from an EMBL/GenBank/DDBJ whole genome shotgun (WGS) entry which is preliminary data.</text>
</comment>
<dbReference type="SUPFAM" id="SSF54001">
    <property type="entry name" value="Cysteine proteinases"/>
    <property type="match status" value="1"/>
</dbReference>
<name>A0ABP1PUP1_9HEXA</name>
<dbReference type="EMBL" id="CAXLJM020000010">
    <property type="protein sequence ID" value="CAL8076096.1"/>
    <property type="molecule type" value="Genomic_DNA"/>
</dbReference>
<dbReference type="InterPro" id="IPR038765">
    <property type="entry name" value="Papain-like_cys_pep_sf"/>
</dbReference>
<evidence type="ECO:0000313" key="3">
    <source>
        <dbReference type="Proteomes" id="UP001642540"/>
    </source>
</evidence>
<evidence type="ECO:0000256" key="1">
    <source>
        <dbReference type="SAM" id="Coils"/>
    </source>
</evidence>
<evidence type="ECO:0008006" key="4">
    <source>
        <dbReference type="Google" id="ProtNLM"/>
    </source>
</evidence>
<keyword evidence="3" id="KW-1185">Reference proteome</keyword>
<accession>A0ABP1PUP1</accession>